<dbReference type="FunFam" id="1.25.40.10:FF:000196">
    <property type="entry name" value="Pentatricopeptide repeat-containing protein At4g14850"/>
    <property type="match status" value="1"/>
</dbReference>
<accession>A0AAV6KMZ7</accession>
<dbReference type="PANTHER" id="PTHR47926:SF472">
    <property type="entry name" value="REPEAT (PPR) SUPERFAMILY PROTEIN, PUTATIVE-RELATED"/>
    <property type="match status" value="1"/>
</dbReference>
<dbReference type="InterPro" id="IPR011990">
    <property type="entry name" value="TPR-like_helical_dom_sf"/>
</dbReference>
<dbReference type="GO" id="GO:0003723">
    <property type="term" value="F:RNA binding"/>
    <property type="evidence" value="ECO:0007669"/>
    <property type="project" value="InterPro"/>
</dbReference>
<feature type="repeat" description="PPR" evidence="3">
    <location>
        <begin position="702"/>
        <end position="736"/>
    </location>
</feature>
<dbReference type="FunFam" id="1.25.40.10:FF:000801">
    <property type="entry name" value="Pentatricopeptide repeat-containing protein"/>
    <property type="match status" value="1"/>
</dbReference>
<comment type="caution">
    <text evidence="4">The sequence shown here is derived from an EMBL/GenBank/DDBJ whole genome shotgun (WGS) entry which is preliminary data.</text>
</comment>
<dbReference type="GO" id="GO:0009451">
    <property type="term" value="P:RNA modification"/>
    <property type="evidence" value="ECO:0007669"/>
    <property type="project" value="InterPro"/>
</dbReference>
<evidence type="ECO:0000313" key="5">
    <source>
        <dbReference type="Proteomes" id="UP000823749"/>
    </source>
</evidence>
<dbReference type="Pfam" id="PF01535">
    <property type="entry name" value="PPR"/>
    <property type="match status" value="5"/>
</dbReference>
<feature type="repeat" description="PPR" evidence="3">
    <location>
        <begin position="402"/>
        <end position="432"/>
    </location>
</feature>
<dbReference type="NCBIfam" id="TIGR00756">
    <property type="entry name" value="PPR"/>
    <property type="match status" value="5"/>
</dbReference>
<evidence type="ECO:0000256" key="1">
    <source>
        <dbReference type="ARBA" id="ARBA00022737"/>
    </source>
</evidence>
<dbReference type="EMBL" id="JACTNZ010000004">
    <property type="protein sequence ID" value="KAG5553801.1"/>
    <property type="molecule type" value="Genomic_DNA"/>
</dbReference>
<protein>
    <recommendedName>
        <fullName evidence="6">Pentatricopeptide repeat-containing protein</fullName>
    </recommendedName>
</protein>
<comment type="similarity">
    <text evidence="2">Belongs to the PPR family. PCMP-E subfamily.</text>
</comment>
<dbReference type="Pfam" id="PF20431">
    <property type="entry name" value="E_motif"/>
    <property type="match status" value="1"/>
</dbReference>
<dbReference type="PROSITE" id="PS51375">
    <property type="entry name" value="PPR"/>
    <property type="match status" value="7"/>
</dbReference>
<feature type="repeat" description="PPR" evidence="3">
    <location>
        <begin position="600"/>
        <end position="635"/>
    </location>
</feature>
<reference evidence="4" key="1">
    <citation type="submission" date="2020-08" db="EMBL/GenBank/DDBJ databases">
        <title>Plant Genome Project.</title>
        <authorList>
            <person name="Zhang R.-G."/>
        </authorList>
    </citation>
    <scope>NUCLEOTIDE SEQUENCE</scope>
    <source>
        <strain evidence="4">WSP0</strain>
        <tissue evidence="4">Leaf</tissue>
    </source>
</reference>
<proteinExistence type="inferred from homology"/>
<evidence type="ECO:0000256" key="2">
    <source>
        <dbReference type="ARBA" id="ARBA00061659"/>
    </source>
</evidence>
<feature type="repeat" description="PPR" evidence="3">
    <location>
        <begin position="464"/>
        <end position="498"/>
    </location>
</feature>
<dbReference type="SUPFAM" id="SSF48452">
    <property type="entry name" value="TPR-like"/>
    <property type="match status" value="1"/>
</dbReference>
<dbReference type="AlphaFoldDB" id="A0AAV6KMZ7"/>
<feature type="repeat" description="PPR" evidence="3">
    <location>
        <begin position="331"/>
        <end position="366"/>
    </location>
</feature>
<organism evidence="4 5">
    <name type="scientific">Rhododendron griersonianum</name>
    <dbReference type="NCBI Taxonomy" id="479676"/>
    <lineage>
        <taxon>Eukaryota</taxon>
        <taxon>Viridiplantae</taxon>
        <taxon>Streptophyta</taxon>
        <taxon>Embryophyta</taxon>
        <taxon>Tracheophyta</taxon>
        <taxon>Spermatophyta</taxon>
        <taxon>Magnoliopsida</taxon>
        <taxon>eudicotyledons</taxon>
        <taxon>Gunneridae</taxon>
        <taxon>Pentapetalae</taxon>
        <taxon>asterids</taxon>
        <taxon>Ericales</taxon>
        <taxon>Ericaceae</taxon>
        <taxon>Ericoideae</taxon>
        <taxon>Rhodoreae</taxon>
        <taxon>Rhododendron</taxon>
    </lineage>
</organism>
<dbReference type="PANTHER" id="PTHR47926">
    <property type="entry name" value="PENTATRICOPEPTIDE REPEAT-CONTAINING PROTEIN"/>
    <property type="match status" value="1"/>
</dbReference>
<name>A0AAV6KMZ7_9ERIC</name>
<keyword evidence="5" id="KW-1185">Reference proteome</keyword>
<gene>
    <name evidence="4" type="ORF">RHGRI_011614</name>
</gene>
<dbReference type="InterPro" id="IPR046960">
    <property type="entry name" value="PPR_At4g14850-like_plant"/>
</dbReference>
<feature type="repeat" description="PPR" evidence="3">
    <location>
        <begin position="433"/>
        <end position="463"/>
    </location>
</feature>
<dbReference type="InterPro" id="IPR046848">
    <property type="entry name" value="E_motif"/>
</dbReference>
<sequence length="866" mass="96915">MYNTVLRTSEQLDRASDGSDLILAINDREPFIAEMRSEPSDTQSISLEVRSKPAMHNTILQFSIVLEYFKEANPKRCPAPDSLQTPAISSDSGPSLSLTPMLTCRRRSGGDLPAMQWQWISSSMASPTLRIKLTKSLLCQTPTITNGYIRQTLHGANGLNYAAYGRLIQRCTDSRLLRQGKQLHARLLLSSVVLDNFLASKLITFYSKSGHLREAHRVFDEIPHRNTFSWNALLAGYSFNNMHVETLELFSNWLSSPSGFAKPDNFTITSVLKALSSLFPDLKLAKMFHAFVVQNGFDLDVFAMNPLVTYYSRCDDVASARKLFDAMPEKDIVTWNSMIAAYSQEGYYEDCKRLYGEILDLEGLRPNGVTVLSVLQACGQSNDLLFGMDVHQFIVANDIEMDLSICNSLIALYAKCGSLDYARELLENMSEKNEVTYGAIISGYMVHGFVEQALDLFQEMKSPALSAWNAVISGLIQNNRPEGALDLFREMQSSELRPNSVTLSSILLSVSHFSNLKGGKEIHAYAIRNSFYRNVYVTTAIIDTYAKLGFLYGAQRVFDQSQDRSVIVWTAIISAHAAHGDANAALDLLEKMLNNGTQPDPVTFTAVLTACSHSGVVDEAWKNFDAMLVKYRIQPTVEHYACMVGVLSRAGKLSEAVEFISKMPIEPSAKVWGALLNGASVSGDVELGMFVCDRLFEIEPENTGNYIILANLFSRAGRWEEAEKVRKKMKNLGLKKIPGSSWIETSGGLQTFIAKDVSNGRTEEIYAMLDRLLSLMRDEGYRYPRTCLYAIESCWINTIRRISRLMTLFSSPSIAARLRTMNQPPSRIRLSIIHMNFNNRAQMEETVSAHTRIIFLCGVHAHYITV</sequence>
<evidence type="ECO:0000256" key="3">
    <source>
        <dbReference type="PROSITE-ProRule" id="PRU00708"/>
    </source>
</evidence>
<dbReference type="Proteomes" id="UP000823749">
    <property type="component" value="Chromosome 4"/>
</dbReference>
<dbReference type="Gene3D" id="1.25.40.10">
    <property type="entry name" value="Tetratricopeptide repeat domain"/>
    <property type="match status" value="5"/>
</dbReference>
<keyword evidence="1" id="KW-0677">Repeat</keyword>
<dbReference type="InterPro" id="IPR002885">
    <property type="entry name" value="PPR_rpt"/>
</dbReference>
<dbReference type="FunFam" id="1.25.40.10:FF:000090">
    <property type="entry name" value="Pentatricopeptide repeat-containing protein, chloroplastic"/>
    <property type="match status" value="1"/>
</dbReference>
<evidence type="ECO:0008006" key="6">
    <source>
        <dbReference type="Google" id="ProtNLM"/>
    </source>
</evidence>
<dbReference type="Pfam" id="PF13041">
    <property type="entry name" value="PPR_2"/>
    <property type="match status" value="3"/>
</dbReference>
<evidence type="ECO:0000313" key="4">
    <source>
        <dbReference type="EMBL" id="KAG5553801.1"/>
    </source>
</evidence>
<feature type="repeat" description="PPR" evidence="3">
    <location>
        <begin position="565"/>
        <end position="599"/>
    </location>
</feature>